<dbReference type="EMBL" id="AWXU01000056">
    <property type="protein sequence ID" value="KFN48223.1"/>
    <property type="molecule type" value="Genomic_DNA"/>
</dbReference>
<reference evidence="3 4" key="1">
    <citation type="submission" date="2013-09" db="EMBL/GenBank/DDBJ databases">
        <title>Genome sequencing of Arenimonas composti.</title>
        <authorList>
            <person name="Chen F."/>
            <person name="Wang G."/>
        </authorList>
    </citation>
    <scope>NUCLEOTIDE SEQUENCE [LARGE SCALE GENOMIC DNA]</scope>
    <source>
        <strain evidence="3 4">TR7-09</strain>
    </source>
</reference>
<dbReference type="Gene3D" id="3.40.50.2300">
    <property type="match status" value="1"/>
</dbReference>
<dbReference type="PANTHER" id="PTHR43428:SF1">
    <property type="entry name" value="ARSENATE REDUCTASE"/>
    <property type="match status" value="1"/>
</dbReference>
<dbReference type="InterPro" id="IPR036196">
    <property type="entry name" value="Ptyr_pPase_sf"/>
</dbReference>
<organism evidence="3 4">
    <name type="scientific">Arenimonas composti TR7-09 = DSM 18010</name>
    <dbReference type="NCBI Taxonomy" id="1121013"/>
    <lineage>
        <taxon>Bacteria</taxon>
        <taxon>Pseudomonadati</taxon>
        <taxon>Pseudomonadota</taxon>
        <taxon>Gammaproteobacteria</taxon>
        <taxon>Lysobacterales</taxon>
        <taxon>Lysobacteraceae</taxon>
        <taxon>Arenimonas</taxon>
    </lineage>
</organism>
<evidence type="ECO:0000259" key="2">
    <source>
        <dbReference type="SMART" id="SM00226"/>
    </source>
</evidence>
<evidence type="ECO:0000313" key="4">
    <source>
        <dbReference type="Proteomes" id="UP000029391"/>
    </source>
</evidence>
<dbReference type="RefSeq" id="WP_245570615.1">
    <property type="nucleotide sequence ID" value="NZ_AUFF01000001.1"/>
</dbReference>
<gene>
    <name evidence="3" type="ORF">P873_01315</name>
</gene>
<accession>A0A091B6C8</accession>
<feature type="domain" description="Phosphotyrosine protein phosphatase I" evidence="2">
    <location>
        <begin position="50"/>
        <end position="174"/>
    </location>
</feature>
<dbReference type="PANTHER" id="PTHR43428">
    <property type="entry name" value="ARSENATE REDUCTASE"/>
    <property type="match status" value="1"/>
</dbReference>
<dbReference type="SUPFAM" id="SSF52788">
    <property type="entry name" value="Phosphotyrosine protein phosphatases I"/>
    <property type="match status" value="1"/>
</dbReference>
<dbReference type="AlphaFoldDB" id="A0A091B6C8"/>
<dbReference type="GO" id="GO:0046685">
    <property type="term" value="P:response to arsenic-containing substance"/>
    <property type="evidence" value="ECO:0007669"/>
    <property type="project" value="UniProtKB-KW"/>
</dbReference>
<evidence type="ECO:0000256" key="1">
    <source>
        <dbReference type="ARBA" id="ARBA00022849"/>
    </source>
</evidence>
<keyword evidence="1" id="KW-0059">Arsenical resistance</keyword>
<dbReference type="eggNOG" id="COG0394">
    <property type="taxonomic scope" value="Bacteria"/>
</dbReference>
<dbReference type="Proteomes" id="UP000029391">
    <property type="component" value="Unassembled WGS sequence"/>
</dbReference>
<dbReference type="InterPro" id="IPR023485">
    <property type="entry name" value="Ptyr_pPase"/>
</dbReference>
<evidence type="ECO:0000313" key="3">
    <source>
        <dbReference type="EMBL" id="KFN48223.1"/>
    </source>
</evidence>
<dbReference type="STRING" id="1121013.GCA_000426365_00423"/>
<sequence length="175" mass="19099">MHAARRGDDAEAGDADRVVLRAEVRLLLMPSLRTATEADPSAIRPMTHRKRVLFVCVENANRSQMAEAFARIHGGVGVEAFSAGSRPSGVVNPKAIRFMAELGYDLAAHGSKSLDDIEGEFDAVVTMGCGDSCPWVPAKRREDWALPDPRHMDDDAYRAVRDEISARVRALLASL</sequence>
<dbReference type="SMART" id="SM00226">
    <property type="entry name" value="LMWPc"/>
    <property type="match status" value="1"/>
</dbReference>
<comment type="caution">
    <text evidence="3">The sequence shown here is derived from an EMBL/GenBank/DDBJ whole genome shotgun (WGS) entry which is preliminary data.</text>
</comment>
<name>A0A091B6C8_9GAMM</name>
<dbReference type="CDD" id="cd16345">
    <property type="entry name" value="LMWP_ArsC"/>
    <property type="match status" value="1"/>
</dbReference>
<proteinExistence type="predicted"/>
<keyword evidence="4" id="KW-1185">Reference proteome</keyword>
<protein>
    <recommendedName>
        <fullName evidence="2">Phosphotyrosine protein phosphatase I domain-containing protein</fullName>
    </recommendedName>
</protein>
<dbReference type="Pfam" id="PF01451">
    <property type="entry name" value="LMWPc"/>
    <property type="match status" value="1"/>
</dbReference>